<accession>A0A0L6V7V3</accession>
<feature type="compositionally biased region" description="Basic and acidic residues" evidence="3">
    <location>
        <begin position="157"/>
        <end position="171"/>
    </location>
</feature>
<keyword evidence="1 2" id="KW-0238">DNA-binding</keyword>
<dbReference type="Proteomes" id="UP000037035">
    <property type="component" value="Unassembled WGS sequence"/>
</dbReference>
<evidence type="ECO:0000313" key="6">
    <source>
        <dbReference type="Proteomes" id="UP000037035"/>
    </source>
</evidence>
<feature type="domain" description="Homeobox" evidence="4">
    <location>
        <begin position="34"/>
        <end position="77"/>
    </location>
</feature>
<dbReference type="CDD" id="cd00086">
    <property type="entry name" value="homeodomain"/>
    <property type="match status" value="1"/>
</dbReference>
<evidence type="ECO:0000313" key="5">
    <source>
        <dbReference type="EMBL" id="KNZ56205.1"/>
    </source>
</evidence>
<keyword evidence="6" id="KW-1185">Reference proteome</keyword>
<dbReference type="InterPro" id="IPR001356">
    <property type="entry name" value="HD"/>
</dbReference>
<dbReference type="VEuPathDB" id="FungiDB:VP01_246g6"/>
<reference evidence="5 6" key="1">
    <citation type="submission" date="2015-08" db="EMBL/GenBank/DDBJ databases">
        <title>Next Generation Sequencing and Analysis of the Genome of Puccinia sorghi L Schw, the Causal Agent of Maize Common Rust.</title>
        <authorList>
            <person name="Rochi L."/>
            <person name="Burguener G."/>
            <person name="Darino M."/>
            <person name="Turjanski A."/>
            <person name="Kreff E."/>
            <person name="Dieguez M.J."/>
            <person name="Sacco F."/>
        </authorList>
    </citation>
    <scope>NUCLEOTIDE SEQUENCE [LARGE SCALE GENOMIC DNA]</scope>
    <source>
        <strain evidence="5 6">RO10H11247</strain>
    </source>
</reference>
<dbReference type="GO" id="GO:0005634">
    <property type="term" value="C:nucleus"/>
    <property type="evidence" value="ECO:0007669"/>
    <property type="project" value="UniProtKB-SubCell"/>
</dbReference>
<dbReference type="SMART" id="SM00389">
    <property type="entry name" value="HOX"/>
    <property type="match status" value="1"/>
</dbReference>
<dbReference type="GO" id="GO:0003677">
    <property type="term" value="F:DNA binding"/>
    <property type="evidence" value="ECO:0007669"/>
    <property type="project" value="UniProtKB-UniRule"/>
</dbReference>
<protein>
    <recommendedName>
        <fullName evidence="4">Homeobox domain-containing protein</fullName>
    </recommendedName>
</protein>
<organism evidence="5 6">
    <name type="scientific">Puccinia sorghi</name>
    <dbReference type="NCBI Taxonomy" id="27349"/>
    <lineage>
        <taxon>Eukaryota</taxon>
        <taxon>Fungi</taxon>
        <taxon>Dikarya</taxon>
        <taxon>Basidiomycota</taxon>
        <taxon>Pucciniomycotina</taxon>
        <taxon>Pucciniomycetes</taxon>
        <taxon>Pucciniales</taxon>
        <taxon>Pucciniaceae</taxon>
        <taxon>Puccinia</taxon>
    </lineage>
</organism>
<keyword evidence="1 2" id="KW-0371">Homeobox</keyword>
<comment type="subcellular location">
    <subcellularLocation>
        <location evidence="1 2">Nucleus</location>
    </subcellularLocation>
</comment>
<evidence type="ECO:0000259" key="4">
    <source>
        <dbReference type="PROSITE" id="PS50071"/>
    </source>
</evidence>
<feature type="compositionally biased region" description="Low complexity" evidence="3">
    <location>
        <begin position="228"/>
        <end position="246"/>
    </location>
</feature>
<feature type="region of interest" description="Disordered" evidence="3">
    <location>
        <begin position="107"/>
        <end position="196"/>
    </location>
</feature>
<comment type="caution">
    <text evidence="5">The sequence shown here is derived from an EMBL/GenBank/DDBJ whole genome shotgun (WGS) entry which is preliminary data.</text>
</comment>
<dbReference type="SUPFAM" id="SSF46689">
    <property type="entry name" value="Homeodomain-like"/>
    <property type="match status" value="1"/>
</dbReference>
<dbReference type="InterPro" id="IPR009057">
    <property type="entry name" value="Homeodomain-like_sf"/>
</dbReference>
<dbReference type="OrthoDB" id="6159439at2759"/>
<feature type="compositionally biased region" description="Low complexity" evidence="3">
    <location>
        <begin position="179"/>
        <end position="191"/>
    </location>
</feature>
<feature type="region of interest" description="Disordered" evidence="3">
    <location>
        <begin position="222"/>
        <end position="246"/>
    </location>
</feature>
<proteinExistence type="predicted"/>
<dbReference type="Gene3D" id="1.10.10.60">
    <property type="entry name" value="Homeodomain-like"/>
    <property type="match status" value="1"/>
</dbReference>
<evidence type="ECO:0000256" key="3">
    <source>
        <dbReference type="SAM" id="MobiDB-lite"/>
    </source>
</evidence>
<feature type="DNA-binding region" description="Homeobox" evidence="1">
    <location>
        <begin position="36"/>
        <end position="78"/>
    </location>
</feature>
<keyword evidence="1 2" id="KW-0539">Nucleus</keyword>
<dbReference type="Pfam" id="PF00046">
    <property type="entry name" value="Homeodomain"/>
    <property type="match status" value="1"/>
</dbReference>
<feature type="compositionally biased region" description="Low complexity" evidence="3">
    <location>
        <begin position="411"/>
        <end position="422"/>
    </location>
</feature>
<gene>
    <name evidence="5" type="ORF">VP01_246g6</name>
</gene>
<evidence type="ECO:0000256" key="1">
    <source>
        <dbReference type="PROSITE-ProRule" id="PRU00108"/>
    </source>
</evidence>
<name>A0A0L6V7V3_9BASI</name>
<sequence>MPAHRHPLYRRGSHSDRRRHVIRFGHPYSCTPALNAIFEFNPSPSHSEVTRIIQQTGLRRKQITSWFWRKRKESIESEEGDSKHVQVSKRTSYHLEQPASFCHQAQAAALDPPHRYGKPRDSEDEEYRPPSYAKIRQRAHVRSADLEPTVSRAKSGLNHDPRVRTAQHLEDQDSINPDSSSKPQSQPTSSSHISLPERAPILIRCRLRPLATRVLNESIEWEGDGDRASSNGELHGSSSNLNSSLATSNHQFSALTPRGHEDGVPFPSTFSASRNPSHEIACDVEEPSFLDSLPISSHDSSFVLEEAGLTQTSSSAASSQQKQNDDVISNVKPDSLIPVNGLGSSHCDTYRCQFGLGMAPRPQEYSVSAARRMCAGKTGWLRPDHRLGYPGSGQAEHVSRNNSNAFRESSSESTDSSSWTQTEAGQGICLRVSQEDHDLGSNSKIRTSSLGHEVHRWSELSEVDGASRYSSVSSDSRASRCTDATVEDYSALLSSSSDKIMRCESPTAREELAATRDNMEFAVGRSANNVSIGSRSISHPYHPLRQSSKKTAVFQENKELPFPQNTYLMKQDLEVEEDPRLFMVQGDHQEDFFNLLDWNPLGNFLNSAT</sequence>
<dbReference type="EMBL" id="LAVV01007358">
    <property type="protein sequence ID" value="KNZ56205.1"/>
    <property type="molecule type" value="Genomic_DNA"/>
</dbReference>
<feature type="region of interest" description="Disordered" evidence="3">
    <location>
        <begin position="385"/>
        <end position="422"/>
    </location>
</feature>
<feature type="compositionally biased region" description="Basic and acidic residues" evidence="3">
    <location>
        <begin position="112"/>
        <end position="121"/>
    </location>
</feature>
<dbReference type="PROSITE" id="PS50071">
    <property type="entry name" value="HOMEOBOX_2"/>
    <property type="match status" value="1"/>
</dbReference>
<evidence type="ECO:0000256" key="2">
    <source>
        <dbReference type="RuleBase" id="RU000682"/>
    </source>
</evidence>
<dbReference type="AlphaFoldDB" id="A0A0L6V7V3"/>